<comment type="caution">
    <text evidence="2">The sequence shown here is derived from an EMBL/GenBank/DDBJ whole genome shotgun (WGS) entry which is preliminary data.</text>
</comment>
<organism evidence="2 3">
    <name type="scientific">Penicillium chrysogenum</name>
    <name type="common">Penicillium notatum</name>
    <dbReference type="NCBI Taxonomy" id="5076"/>
    <lineage>
        <taxon>Eukaryota</taxon>
        <taxon>Fungi</taxon>
        <taxon>Dikarya</taxon>
        <taxon>Ascomycota</taxon>
        <taxon>Pezizomycotina</taxon>
        <taxon>Eurotiomycetes</taxon>
        <taxon>Eurotiomycetidae</taxon>
        <taxon>Eurotiales</taxon>
        <taxon>Aspergillaceae</taxon>
        <taxon>Penicillium</taxon>
        <taxon>Penicillium chrysogenum species complex</taxon>
    </lineage>
</organism>
<feature type="compositionally biased region" description="Basic and acidic residues" evidence="1">
    <location>
        <begin position="326"/>
        <end position="360"/>
    </location>
</feature>
<protein>
    <recommendedName>
        <fullName evidence="4">Calpain catalytic domain-containing protein</fullName>
    </recommendedName>
</protein>
<evidence type="ECO:0000313" key="2">
    <source>
        <dbReference type="EMBL" id="KAJ5283599.1"/>
    </source>
</evidence>
<accession>A0ABQ8WX78</accession>
<sequence>MDAAEEYAELMSVNKNEGKYLFYPQRFIRLHPGSVGFFNRHGVWSEITDLCEEGRPKRDGYENPSRPLKLDQPTESFWKTRSSGSEAEMNFGLTGGLSGALSAAPVDVFAEATNKNGSSGQAALITESAVRHETLEAPFQGPIQKWVEKNAKALVDSDYGEDVATYGLWAIQAAWVTKECAITLNSAKNREANLGFDVGATGLGKVGASGGSLAKLEQKGWTAYEAKEVCIDCFHFAIIADPIQGDQGLVIAFGGFKYELHKFFKWRSNPLKITDTRMDERPETIQVTPLFTKPILDENGVETGFEIFKHILNENGEKIGEEKVDIGVQGKEREGNERRDAETEKEEQERQEKPEEKEDSMIQCDTVGISETALEADSKAKQA</sequence>
<dbReference type="Proteomes" id="UP001220256">
    <property type="component" value="Unassembled WGS sequence"/>
</dbReference>
<reference evidence="2 3" key="1">
    <citation type="journal article" date="2023" name="IMA Fungus">
        <title>Comparative genomic study of the Penicillium genus elucidates a diverse pangenome and 15 lateral gene transfer events.</title>
        <authorList>
            <person name="Petersen C."/>
            <person name="Sorensen T."/>
            <person name="Nielsen M.R."/>
            <person name="Sondergaard T.E."/>
            <person name="Sorensen J.L."/>
            <person name="Fitzpatrick D.A."/>
            <person name="Frisvad J.C."/>
            <person name="Nielsen K.L."/>
        </authorList>
    </citation>
    <scope>NUCLEOTIDE SEQUENCE [LARGE SCALE GENOMIC DNA]</scope>
    <source>
        <strain evidence="2 3">IBT 3361</strain>
    </source>
</reference>
<dbReference type="EMBL" id="JAPVEB010000001">
    <property type="protein sequence ID" value="KAJ5283599.1"/>
    <property type="molecule type" value="Genomic_DNA"/>
</dbReference>
<evidence type="ECO:0008006" key="4">
    <source>
        <dbReference type="Google" id="ProtNLM"/>
    </source>
</evidence>
<gene>
    <name evidence="2" type="ORF">N7505_001579</name>
</gene>
<keyword evidence="3" id="KW-1185">Reference proteome</keyword>
<name>A0ABQ8WX78_PENCH</name>
<evidence type="ECO:0000313" key="3">
    <source>
        <dbReference type="Proteomes" id="UP001220256"/>
    </source>
</evidence>
<proteinExistence type="predicted"/>
<evidence type="ECO:0000256" key="1">
    <source>
        <dbReference type="SAM" id="MobiDB-lite"/>
    </source>
</evidence>
<feature type="region of interest" description="Disordered" evidence="1">
    <location>
        <begin position="326"/>
        <end position="383"/>
    </location>
</feature>